<dbReference type="GO" id="GO:0016020">
    <property type="term" value="C:membrane"/>
    <property type="evidence" value="ECO:0007669"/>
    <property type="project" value="InterPro"/>
</dbReference>
<dbReference type="InterPro" id="IPR000883">
    <property type="entry name" value="Cyt_C_Oxase_1"/>
</dbReference>
<evidence type="ECO:0008006" key="4">
    <source>
        <dbReference type="Google" id="ProtNLM"/>
    </source>
</evidence>
<gene>
    <name evidence="2" type="ORF">BWK73_34250</name>
</gene>
<organism evidence="2 3">
    <name type="scientific">Thiothrix lacustris</name>
    <dbReference type="NCBI Taxonomy" id="525917"/>
    <lineage>
        <taxon>Bacteria</taxon>
        <taxon>Pseudomonadati</taxon>
        <taxon>Pseudomonadota</taxon>
        <taxon>Gammaproteobacteria</taxon>
        <taxon>Thiotrichales</taxon>
        <taxon>Thiotrichaceae</taxon>
        <taxon>Thiothrix</taxon>
    </lineage>
</organism>
<sequence>MTHAPFLLPDPQGHARTLAARWLKLGIFVALLAAGIFSLLLVMSRTPAVQDVIPWLDFFHTALVVHVVLSVLVWFLAFAGVLWTVNSTIRQPWWDNSIWAVTVLGTLLIVVSPFTGDGHPLLNNYVPVLQQPVFLWGLGIFGAGFTWLIIRSLMIAQHQSVASWGIYGSIVAAAAALLALLFTAVNVPETFTGQAFYELLFWGAGHTLQFTHTFLLMVAWLWLAEATGLTIPIAPRLAKGLLALMVLPVVLVPFIYLQYDVVSAEHRAAFTNLMKYGGLTSLPLGLVVVWTVLRGSRVAIPALRPLRNALYASIALFAAGGIIGFLIHGVNVVIPAHYHGSIVGVTLAFMGLTYYLLPRLGFQSVTSKWVAWQPSIYGGGQLMHILGLAWSGGYGVQRKTAGAAQGLENLPQILGMGMMGLGGLIAIIGGGIFVVVVLRAMLAKPYNQPAT</sequence>
<dbReference type="Gene3D" id="1.20.210.10">
    <property type="entry name" value="Cytochrome c oxidase-like, subunit I domain"/>
    <property type="match status" value="1"/>
</dbReference>
<reference evidence="2 3" key="1">
    <citation type="submission" date="2017-01" db="EMBL/GenBank/DDBJ databases">
        <title>Novel large sulfur bacteria in the metagenomes of groundwater-fed chemosynthetic microbial mats in the Lake Huron basin.</title>
        <authorList>
            <person name="Sharrar A.M."/>
            <person name="Flood B.E."/>
            <person name="Bailey J.V."/>
            <person name="Jones D.S."/>
            <person name="Biddanda B."/>
            <person name="Ruberg S.A."/>
            <person name="Marcus D.N."/>
            <person name="Dick G.J."/>
        </authorList>
    </citation>
    <scope>NUCLEOTIDE SEQUENCE [LARGE SCALE GENOMIC DNA]</scope>
    <source>
        <strain evidence="2">A8</strain>
    </source>
</reference>
<dbReference type="SUPFAM" id="SSF81442">
    <property type="entry name" value="Cytochrome c oxidase subunit I-like"/>
    <property type="match status" value="1"/>
</dbReference>
<dbReference type="EMBL" id="MTEJ01000301">
    <property type="protein sequence ID" value="OQX05189.1"/>
    <property type="molecule type" value="Genomic_DNA"/>
</dbReference>
<proteinExistence type="predicted"/>
<evidence type="ECO:0000313" key="2">
    <source>
        <dbReference type="EMBL" id="OQX05189.1"/>
    </source>
</evidence>
<protein>
    <recommendedName>
        <fullName evidence="4">Cytochrome C oxidase subunit I</fullName>
    </recommendedName>
</protein>
<accession>A0A1Y1QGI6</accession>
<keyword evidence="1" id="KW-0812">Transmembrane</keyword>
<dbReference type="InterPro" id="IPR036927">
    <property type="entry name" value="Cyt_c_oxase-like_su1_sf"/>
</dbReference>
<feature type="transmembrane region" description="Helical" evidence="1">
    <location>
        <begin position="236"/>
        <end position="256"/>
    </location>
</feature>
<feature type="transmembrane region" description="Helical" evidence="1">
    <location>
        <begin position="63"/>
        <end position="85"/>
    </location>
</feature>
<feature type="transmembrane region" description="Helical" evidence="1">
    <location>
        <begin position="336"/>
        <end position="357"/>
    </location>
</feature>
<feature type="transmembrane region" description="Helical" evidence="1">
    <location>
        <begin position="166"/>
        <end position="187"/>
    </location>
</feature>
<feature type="transmembrane region" description="Helical" evidence="1">
    <location>
        <begin position="308"/>
        <end position="330"/>
    </location>
</feature>
<name>A0A1Y1QGI6_9GAMM</name>
<keyword evidence="1" id="KW-1133">Transmembrane helix</keyword>
<comment type="caution">
    <text evidence="2">The sequence shown here is derived from an EMBL/GenBank/DDBJ whole genome shotgun (WGS) entry which is preliminary data.</text>
</comment>
<dbReference type="GO" id="GO:0004129">
    <property type="term" value="F:cytochrome-c oxidase activity"/>
    <property type="evidence" value="ECO:0007669"/>
    <property type="project" value="InterPro"/>
</dbReference>
<feature type="transmembrane region" description="Helical" evidence="1">
    <location>
        <begin position="22"/>
        <end position="43"/>
    </location>
</feature>
<feature type="transmembrane region" description="Helical" evidence="1">
    <location>
        <begin position="134"/>
        <end position="154"/>
    </location>
</feature>
<dbReference type="AlphaFoldDB" id="A0A1Y1QGI6"/>
<feature type="transmembrane region" description="Helical" evidence="1">
    <location>
        <begin position="413"/>
        <end position="438"/>
    </location>
</feature>
<feature type="transmembrane region" description="Helical" evidence="1">
    <location>
        <begin position="369"/>
        <end position="393"/>
    </location>
</feature>
<dbReference type="GO" id="GO:0009060">
    <property type="term" value="P:aerobic respiration"/>
    <property type="evidence" value="ECO:0007669"/>
    <property type="project" value="InterPro"/>
</dbReference>
<feature type="transmembrane region" description="Helical" evidence="1">
    <location>
        <begin position="97"/>
        <end position="114"/>
    </location>
</feature>
<evidence type="ECO:0000313" key="3">
    <source>
        <dbReference type="Proteomes" id="UP000192491"/>
    </source>
</evidence>
<dbReference type="GO" id="GO:0020037">
    <property type="term" value="F:heme binding"/>
    <property type="evidence" value="ECO:0007669"/>
    <property type="project" value="InterPro"/>
</dbReference>
<evidence type="ECO:0000256" key="1">
    <source>
        <dbReference type="SAM" id="Phobius"/>
    </source>
</evidence>
<dbReference type="Proteomes" id="UP000192491">
    <property type="component" value="Unassembled WGS sequence"/>
</dbReference>
<dbReference type="Pfam" id="PF00115">
    <property type="entry name" value="COX1"/>
    <property type="match status" value="1"/>
</dbReference>
<feature type="transmembrane region" description="Helical" evidence="1">
    <location>
        <begin position="199"/>
        <end position="224"/>
    </location>
</feature>
<feature type="transmembrane region" description="Helical" evidence="1">
    <location>
        <begin position="276"/>
        <end position="296"/>
    </location>
</feature>
<keyword evidence="1" id="KW-0472">Membrane</keyword>